<feature type="transmembrane region" description="Helical" evidence="7">
    <location>
        <begin position="462"/>
        <end position="483"/>
    </location>
</feature>
<keyword evidence="3 7" id="KW-0812">Transmembrane</keyword>
<evidence type="ECO:0000313" key="8">
    <source>
        <dbReference type="EMBL" id="VEU33986.1"/>
    </source>
</evidence>
<evidence type="ECO:0000256" key="7">
    <source>
        <dbReference type="SAM" id="Phobius"/>
    </source>
</evidence>
<feature type="transmembrane region" description="Helical" evidence="7">
    <location>
        <begin position="552"/>
        <end position="578"/>
    </location>
</feature>
<organism evidence="8 9">
    <name type="scientific">Pseudo-nitzschia multistriata</name>
    <dbReference type="NCBI Taxonomy" id="183589"/>
    <lineage>
        <taxon>Eukaryota</taxon>
        <taxon>Sar</taxon>
        <taxon>Stramenopiles</taxon>
        <taxon>Ochrophyta</taxon>
        <taxon>Bacillariophyta</taxon>
        <taxon>Bacillariophyceae</taxon>
        <taxon>Bacillariophycidae</taxon>
        <taxon>Bacillariales</taxon>
        <taxon>Bacillariaceae</taxon>
        <taxon>Pseudo-nitzschia</taxon>
    </lineage>
</organism>
<keyword evidence="9" id="KW-1185">Reference proteome</keyword>
<dbReference type="OrthoDB" id="44411at2759"/>
<dbReference type="GO" id="GO:0012505">
    <property type="term" value="C:endomembrane system"/>
    <property type="evidence" value="ECO:0007669"/>
    <property type="project" value="UniProtKB-SubCell"/>
</dbReference>
<feature type="transmembrane region" description="Helical" evidence="7">
    <location>
        <begin position="288"/>
        <end position="316"/>
    </location>
</feature>
<dbReference type="InterPro" id="IPR008217">
    <property type="entry name" value="Ccc1_fam"/>
</dbReference>
<keyword evidence="5 7" id="KW-0472">Membrane</keyword>
<dbReference type="Proteomes" id="UP000291116">
    <property type="component" value="Unassembled WGS sequence"/>
</dbReference>
<evidence type="ECO:0000256" key="1">
    <source>
        <dbReference type="ARBA" id="ARBA00004127"/>
    </source>
</evidence>
<dbReference type="Pfam" id="PF01988">
    <property type="entry name" value="VIT1"/>
    <property type="match status" value="1"/>
</dbReference>
<comment type="subcellular location">
    <subcellularLocation>
        <location evidence="1">Endomembrane system</location>
        <topology evidence="1">Multi-pass membrane protein</topology>
    </subcellularLocation>
</comment>
<protein>
    <submittedName>
        <fullName evidence="8">Uncharacterized protein</fullName>
    </submittedName>
</protein>
<accession>A0A448YW67</accession>
<evidence type="ECO:0000313" key="9">
    <source>
        <dbReference type="Proteomes" id="UP000291116"/>
    </source>
</evidence>
<reference evidence="8 9" key="1">
    <citation type="submission" date="2019-01" db="EMBL/GenBank/DDBJ databases">
        <authorList>
            <person name="Ferrante I. M."/>
        </authorList>
    </citation>
    <scope>NUCLEOTIDE SEQUENCE [LARGE SCALE GENOMIC DNA]</scope>
    <source>
        <strain evidence="8 9">B856</strain>
    </source>
</reference>
<dbReference type="AlphaFoldDB" id="A0A448YW67"/>
<dbReference type="GO" id="GO:0005384">
    <property type="term" value="F:manganese ion transmembrane transporter activity"/>
    <property type="evidence" value="ECO:0007669"/>
    <property type="project" value="InterPro"/>
</dbReference>
<feature type="transmembrane region" description="Helical" evidence="7">
    <location>
        <begin position="522"/>
        <end position="540"/>
    </location>
</feature>
<gene>
    <name evidence="8" type="ORF">PSNMU_V1.4_AUG-EV-PASAV3_0007140</name>
</gene>
<feature type="region of interest" description="Disordered" evidence="6">
    <location>
        <begin position="48"/>
        <end position="112"/>
    </location>
</feature>
<evidence type="ECO:0000256" key="5">
    <source>
        <dbReference type="ARBA" id="ARBA00023136"/>
    </source>
</evidence>
<dbReference type="EMBL" id="CAACVS010000015">
    <property type="protein sequence ID" value="VEU33986.1"/>
    <property type="molecule type" value="Genomic_DNA"/>
</dbReference>
<evidence type="ECO:0000256" key="4">
    <source>
        <dbReference type="ARBA" id="ARBA00022989"/>
    </source>
</evidence>
<comment type="similarity">
    <text evidence="2">Belongs to the CCC1 family.</text>
</comment>
<dbReference type="GO" id="GO:0030026">
    <property type="term" value="P:intracellular manganese ion homeostasis"/>
    <property type="evidence" value="ECO:0007669"/>
    <property type="project" value="InterPro"/>
</dbReference>
<evidence type="ECO:0000256" key="3">
    <source>
        <dbReference type="ARBA" id="ARBA00022692"/>
    </source>
</evidence>
<feature type="transmembrane region" description="Helical" evidence="7">
    <location>
        <begin position="254"/>
        <end position="276"/>
    </location>
</feature>
<name>A0A448YW67_9STRA</name>
<feature type="compositionally biased region" description="Polar residues" evidence="6">
    <location>
        <begin position="94"/>
        <end position="111"/>
    </location>
</feature>
<proteinExistence type="inferred from homology"/>
<feature type="region of interest" description="Disordered" evidence="6">
    <location>
        <begin position="1"/>
        <end position="23"/>
    </location>
</feature>
<evidence type="ECO:0000256" key="2">
    <source>
        <dbReference type="ARBA" id="ARBA00007049"/>
    </source>
</evidence>
<keyword evidence="4 7" id="KW-1133">Transmembrane helix</keyword>
<sequence length="596" mass="65613">MATPVSTEAPLNGLVRSGSDQERDLQAKMQHMIRLQYAEQTISNTNANANQDLAGGDGTKGHQTGAPLENDREDDGSRGGRGLTMTKRGKTKTHANLENLGNDTDTNSVDNNAEVGKGTIVFSGSLRGSMLPPGIVDDRLDQNATATKGLEREHQRYQMPSHSTTLESQQQRLLSSAPPQQIYSGYGSVHEQNHEFHYGNPDYNNIDDEDYYFDEHGGFRRDGDHRTTYCGQLFGCLVSPIANLVGQENLRRSFCYGAIDGLLTGSGIASALWGLGLLSVRTKTELRVAFVVVTLAACTADALCMAMGHVWTTYIVTSNHAWERSHERRLLEHDKADSKGRLVDMLLERGMLKIDAMSLADTLEGYPDLFVSALVGDSLLSSGIQDALLDERTDDGRNYPREHYSPGTYSDPATDFDGGGAFFGSFGSWKFPMHYDSDERGEFRNIEDRHARVVYSESQKEATFMMVGFAFFALIPSLLWLFLPRWFNNPANNGDFGQTHAYSSLSSQEAYSGVGDGETVNVPSLIILILSSIIWCLGVWKSSFVDSNWVVFGLETVAVLILCISSAYWIAVLLVHFLGLEYLILSGETSLGSPDL</sequence>
<evidence type="ECO:0000256" key="6">
    <source>
        <dbReference type="SAM" id="MobiDB-lite"/>
    </source>
</evidence>